<dbReference type="Gene3D" id="1.25.40.10">
    <property type="entry name" value="Tetratricopeptide repeat domain"/>
    <property type="match status" value="1"/>
</dbReference>
<reference evidence="2 3" key="1">
    <citation type="journal article" date="2010" name="Stand. Genomic Sci.">
        <title>Complete genome sequence of Marinobacter adhaerens type strain (HP15), a diatom-interacting marine microorganism.</title>
        <authorList>
            <person name="Gardes A."/>
            <person name="Kaeppel E."/>
            <person name="Shehzad A."/>
            <person name="Seebah S."/>
            <person name="Teeling H."/>
            <person name="Yarza P."/>
            <person name="Glockner F.O."/>
            <person name="Grossart H.P."/>
            <person name="Ullrich M.S."/>
        </authorList>
    </citation>
    <scope>NUCLEOTIDE SEQUENCE [LARGE SCALE GENOMIC DNA]</scope>
    <source>
        <strain evidence="3">DSM 23420 / HP15</strain>
        <plasmid evidence="3">Plasmid pHP-187</plasmid>
    </source>
</reference>
<evidence type="ECO:0000313" key="2">
    <source>
        <dbReference type="EMBL" id="ADQ00082.1"/>
    </source>
</evidence>
<feature type="transmembrane region" description="Helical" evidence="1">
    <location>
        <begin position="7"/>
        <end position="27"/>
    </location>
</feature>
<keyword evidence="1" id="KW-0472">Membrane</keyword>
<sequence>MAPKTEALDIMANATSLGLWFYLIPHSGAIDTALMPIFFFCLVSLIAPFPIYADSSWPQKMTDFNYTADNLSEHWQTLTGGFRGPLPSGSWVETSAAQWPMLEAATRMHLVTLADSHPYIVEGLEADEKEQYGRYAHQLRETWALIFNGQLERASELGLSLGAGGYYPALYAQALRATLTEQAPAQRRALLEEIAHRTDELLNIAPDHPTIRFGNAYAKARILETLSVTEALSSGYTSEVLSTLDRLLSENPNHIYAMTLYGGVHAGIVDKAGKLMAKLSYGATPASVQDKFERALSLDPDSAAIRFEYAKALLKVGDRSGRKIAKAHLEKTANLVPASAEQALYVDAAKRALASFKD</sequence>
<feature type="transmembrane region" description="Helical" evidence="1">
    <location>
        <begin position="33"/>
        <end position="53"/>
    </location>
</feature>
<dbReference type="AlphaFoldDB" id="E4PS47"/>
<protein>
    <submittedName>
        <fullName evidence="2">Uncharacterized protein</fullName>
    </submittedName>
</protein>
<proteinExistence type="predicted"/>
<dbReference type="KEGG" id="mad:HP15_p187g85"/>
<reference evidence="3" key="2">
    <citation type="submission" date="2010-02" db="EMBL/GenBank/DDBJ databases">
        <title>Complete genome sequence of Marinobacter adhaerens type strain (HP15).</title>
        <authorList>
            <person name="Gaerdes A.A.M."/>
            <person name="Kaeppel E."/>
            <person name="Shezad A."/>
            <person name="Seebah S."/>
            <person name="Teeling H."/>
            <person name="Yarza P."/>
            <person name="Gloeckner F.O."/>
            <person name="Ullrich M.S."/>
        </authorList>
    </citation>
    <scope>NUCLEOTIDE SEQUENCE [LARGE SCALE GENOMIC DNA]</scope>
    <source>
        <strain evidence="3">DSM 23420 / HP15</strain>
        <plasmid evidence="3">Plasmid pHP-187</plasmid>
    </source>
</reference>
<dbReference type="PATRIC" id="fig|225937.3.peg.4312"/>
<keyword evidence="1" id="KW-1133">Transmembrane helix</keyword>
<organism evidence="2 3">
    <name type="scientific">Marinobacter adhaerens (strain DSM 23420 / HP15)</name>
    <dbReference type="NCBI Taxonomy" id="225937"/>
    <lineage>
        <taxon>Bacteria</taxon>
        <taxon>Pseudomonadati</taxon>
        <taxon>Pseudomonadota</taxon>
        <taxon>Gammaproteobacteria</taxon>
        <taxon>Pseudomonadales</taxon>
        <taxon>Marinobacteraceae</taxon>
        <taxon>Marinobacter</taxon>
    </lineage>
</organism>
<dbReference type="HOGENOM" id="CLU_056126_0_0_6"/>
<keyword evidence="1" id="KW-0812">Transmembrane</keyword>
<gene>
    <name evidence="2" type="ordered locus">HP15_p187g85</name>
</gene>
<name>E4PS47_MARAH</name>
<dbReference type="Proteomes" id="UP000007077">
    <property type="component" value="Plasmid pHP-187"/>
</dbReference>
<geneLocation type="plasmid" evidence="2 3">
    <name>pHP-187</name>
</geneLocation>
<evidence type="ECO:0000256" key="1">
    <source>
        <dbReference type="SAM" id="Phobius"/>
    </source>
</evidence>
<keyword evidence="2" id="KW-0614">Plasmid</keyword>
<dbReference type="SUPFAM" id="SSF48452">
    <property type="entry name" value="TPR-like"/>
    <property type="match status" value="1"/>
</dbReference>
<dbReference type="RefSeq" id="WP_014579371.1">
    <property type="nucleotide sequence ID" value="NC_017507.1"/>
</dbReference>
<accession>E4PS47</accession>
<dbReference type="EMBL" id="CP001980">
    <property type="protein sequence ID" value="ADQ00082.1"/>
    <property type="molecule type" value="Genomic_DNA"/>
</dbReference>
<dbReference type="InterPro" id="IPR011990">
    <property type="entry name" value="TPR-like_helical_dom_sf"/>
</dbReference>
<evidence type="ECO:0000313" key="3">
    <source>
        <dbReference type="Proteomes" id="UP000007077"/>
    </source>
</evidence>